<dbReference type="HOGENOM" id="CLU_2029013_0_0_1"/>
<dbReference type="AlphaFoldDB" id="E9FUA2"/>
<proteinExistence type="predicted"/>
<dbReference type="Proteomes" id="UP000000305">
    <property type="component" value="Unassembled WGS sequence"/>
</dbReference>
<accession>E9FUA2</accession>
<evidence type="ECO:0000313" key="3">
    <source>
        <dbReference type="Proteomes" id="UP000000305"/>
    </source>
</evidence>
<feature type="compositionally biased region" description="Basic and acidic residues" evidence="1">
    <location>
        <begin position="49"/>
        <end position="60"/>
    </location>
</feature>
<dbReference type="KEGG" id="dpx:DAPPUDRAFT_95633"/>
<dbReference type="EMBL" id="GL732525">
    <property type="protein sequence ID" value="EFX88691.1"/>
    <property type="molecule type" value="Genomic_DNA"/>
</dbReference>
<dbReference type="InParanoid" id="E9FUA2"/>
<evidence type="ECO:0000256" key="1">
    <source>
        <dbReference type="SAM" id="MobiDB-lite"/>
    </source>
</evidence>
<name>E9FUA2_DAPPU</name>
<keyword evidence="3" id="KW-1185">Reference proteome</keyword>
<feature type="region of interest" description="Disordered" evidence="1">
    <location>
        <begin position="47"/>
        <end position="99"/>
    </location>
</feature>
<organism evidence="2 3">
    <name type="scientific">Daphnia pulex</name>
    <name type="common">Water flea</name>
    <dbReference type="NCBI Taxonomy" id="6669"/>
    <lineage>
        <taxon>Eukaryota</taxon>
        <taxon>Metazoa</taxon>
        <taxon>Ecdysozoa</taxon>
        <taxon>Arthropoda</taxon>
        <taxon>Crustacea</taxon>
        <taxon>Branchiopoda</taxon>
        <taxon>Diplostraca</taxon>
        <taxon>Cladocera</taxon>
        <taxon>Anomopoda</taxon>
        <taxon>Daphniidae</taxon>
        <taxon>Daphnia</taxon>
    </lineage>
</organism>
<feature type="compositionally biased region" description="Basic and acidic residues" evidence="1">
    <location>
        <begin position="66"/>
        <end position="99"/>
    </location>
</feature>
<protein>
    <submittedName>
        <fullName evidence="2">Uncharacterized protein</fullName>
    </submittedName>
</protein>
<gene>
    <name evidence="2" type="ORF">DAPPUDRAFT_95633</name>
</gene>
<sequence length="122" mass="13896">MAPQYFYSVMFLLCPISRIAPGDSVQRHRPGTERIVRLSHLVALCRPRGRPDGFDESNDREPDDAVPARDHLSALSPKEEDDHRRAVRRDVIHSERPESRDAMVAKYVVPIVDMDYLSGSQV</sequence>
<reference evidence="2 3" key="1">
    <citation type="journal article" date="2011" name="Science">
        <title>The ecoresponsive genome of Daphnia pulex.</title>
        <authorList>
            <person name="Colbourne J.K."/>
            <person name="Pfrender M.E."/>
            <person name="Gilbert D."/>
            <person name="Thomas W.K."/>
            <person name="Tucker A."/>
            <person name="Oakley T.H."/>
            <person name="Tokishita S."/>
            <person name="Aerts A."/>
            <person name="Arnold G.J."/>
            <person name="Basu M.K."/>
            <person name="Bauer D.J."/>
            <person name="Caceres C.E."/>
            <person name="Carmel L."/>
            <person name="Casola C."/>
            <person name="Choi J.H."/>
            <person name="Detter J.C."/>
            <person name="Dong Q."/>
            <person name="Dusheyko S."/>
            <person name="Eads B.D."/>
            <person name="Frohlich T."/>
            <person name="Geiler-Samerotte K.A."/>
            <person name="Gerlach D."/>
            <person name="Hatcher P."/>
            <person name="Jogdeo S."/>
            <person name="Krijgsveld J."/>
            <person name="Kriventseva E.V."/>
            <person name="Kultz D."/>
            <person name="Laforsch C."/>
            <person name="Lindquist E."/>
            <person name="Lopez J."/>
            <person name="Manak J.R."/>
            <person name="Muller J."/>
            <person name="Pangilinan J."/>
            <person name="Patwardhan R.P."/>
            <person name="Pitluck S."/>
            <person name="Pritham E.J."/>
            <person name="Rechtsteiner A."/>
            <person name="Rho M."/>
            <person name="Rogozin I.B."/>
            <person name="Sakarya O."/>
            <person name="Salamov A."/>
            <person name="Schaack S."/>
            <person name="Shapiro H."/>
            <person name="Shiga Y."/>
            <person name="Skalitzky C."/>
            <person name="Smith Z."/>
            <person name="Souvorov A."/>
            <person name="Sung W."/>
            <person name="Tang Z."/>
            <person name="Tsuchiya D."/>
            <person name="Tu H."/>
            <person name="Vos H."/>
            <person name="Wang M."/>
            <person name="Wolf Y.I."/>
            <person name="Yamagata H."/>
            <person name="Yamada T."/>
            <person name="Ye Y."/>
            <person name="Shaw J.R."/>
            <person name="Andrews J."/>
            <person name="Crease T.J."/>
            <person name="Tang H."/>
            <person name="Lucas S.M."/>
            <person name="Robertson H.M."/>
            <person name="Bork P."/>
            <person name="Koonin E.V."/>
            <person name="Zdobnov E.M."/>
            <person name="Grigoriev I.V."/>
            <person name="Lynch M."/>
            <person name="Boore J.L."/>
        </authorList>
    </citation>
    <scope>NUCLEOTIDE SEQUENCE [LARGE SCALE GENOMIC DNA]</scope>
</reference>
<evidence type="ECO:0000313" key="2">
    <source>
        <dbReference type="EMBL" id="EFX88691.1"/>
    </source>
</evidence>